<dbReference type="RefSeq" id="WP_252586050.1">
    <property type="nucleotide sequence ID" value="NZ_JAMWYS010000009.1"/>
</dbReference>
<dbReference type="Proteomes" id="UP001155182">
    <property type="component" value="Unassembled WGS sequence"/>
</dbReference>
<dbReference type="PANTHER" id="PTHR37947:SF1">
    <property type="entry name" value="BLL2462 PROTEIN"/>
    <property type="match status" value="1"/>
</dbReference>
<keyword evidence="1" id="KW-0472">Membrane</keyword>
<comment type="caution">
    <text evidence="2">The sequence shown here is derived from an EMBL/GenBank/DDBJ whole genome shotgun (WGS) entry which is preliminary data.</text>
</comment>
<organism evidence="2 3">
    <name type="scientific">Solitalea agri</name>
    <dbReference type="NCBI Taxonomy" id="2953739"/>
    <lineage>
        <taxon>Bacteria</taxon>
        <taxon>Pseudomonadati</taxon>
        <taxon>Bacteroidota</taxon>
        <taxon>Sphingobacteriia</taxon>
        <taxon>Sphingobacteriales</taxon>
        <taxon>Sphingobacteriaceae</taxon>
        <taxon>Solitalea</taxon>
    </lineage>
</organism>
<keyword evidence="1" id="KW-1133">Transmembrane helix</keyword>
<keyword evidence="3" id="KW-1185">Reference proteome</keyword>
<evidence type="ECO:0000313" key="3">
    <source>
        <dbReference type="Proteomes" id="UP001155182"/>
    </source>
</evidence>
<accession>A0A9X2F0D6</accession>
<evidence type="ECO:0008006" key="4">
    <source>
        <dbReference type="Google" id="ProtNLM"/>
    </source>
</evidence>
<evidence type="ECO:0000256" key="1">
    <source>
        <dbReference type="SAM" id="Phobius"/>
    </source>
</evidence>
<keyword evidence="1" id="KW-0812">Transmembrane</keyword>
<gene>
    <name evidence="2" type="ORF">NF867_02935</name>
</gene>
<dbReference type="AlphaFoldDB" id="A0A9X2F0D6"/>
<dbReference type="EMBL" id="JAMWYS010000009">
    <property type="protein sequence ID" value="MCO4291814.1"/>
    <property type="molecule type" value="Genomic_DNA"/>
</dbReference>
<reference evidence="2" key="1">
    <citation type="submission" date="2022-06" db="EMBL/GenBank/DDBJ databases">
        <title>Solitalea sp. MAHUQ-68 isolated from rhizospheric soil.</title>
        <authorList>
            <person name="Huq M.A."/>
        </authorList>
    </citation>
    <scope>NUCLEOTIDE SEQUENCE</scope>
    <source>
        <strain evidence="2">MAHUQ-68</strain>
    </source>
</reference>
<protein>
    <recommendedName>
        <fullName evidence="4">VWA domain-containing protein</fullName>
    </recommendedName>
</protein>
<proteinExistence type="predicted"/>
<name>A0A9X2F0D6_9SPHI</name>
<evidence type="ECO:0000313" key="2">
    <source>
        <dbReference type="EMBL" id="MCO4291814.1"/>
    </source>
</evidence>
<feature type="transmembrane region" description="Helical" evidence="1">
    <location>
        <begin position="40"/>
        <end position="61"/>
    </location>
</feature>
<sequence>MIIFSSVSPWWIIPCVLLGLGYAWLLYNKTNSFHSGFRKLLFGIRALAIALIAFLLLAPLIKTVSRTVEKPLIIIAQDNSSSVLLNKEGEYYKTELPKAIGELTQELSSSYDVKNYLFGDRVEENGKNDFSGKRTDFGQLFNELNSRYANRNVGAILLISDGLYNRGPNPVYQQLNFNAAVYTVALGDTTPKKDLLVASVDYNKIAYLGNSFRVNVNVAAFGFQNQKTRLSVSAGGKVLFVKDVLINAVDFRQSFPVDLEADKVGTQRYTIGLQPLASEITLKNNNQSVFIDVLDVRQKVLILADAPHPDLGALKQTLEANKNYEVQIELAEKASTLKLGDYSLIVLHQLPSSDAGSMDLVNKVQASGVPIWFIVGNQTYIDLFNKAQQGADVNNFRNSYNETQPVFQGDFFQFSFSEAAQRQFASYPPLSSPFAKFGVKNLTGTLLTQQIGSVKTGEPLLSFTTNNGLKTGYLFGEGLWRWRLADFQSTGNHEAFNEFLTKTVQYLTARDDKRKFRVTQPKKIFDENEPVIFNAELYNDSYEPINDPEVSIVIKNNEGKNYNFAFSKSDKAYFLNAGVLPVGDYTYIAKTRLGNKDQSFSGMFIINALNIEELQTTANHQLLFNLAKNNGGEMVYPASINKLVGLIEKKETIKAVSYEDKTLDELINLKLLFGLILGLLTIEWFVRKRNGDY</sequence>
<dbReference type="PANTHER" id="PTHR37947">
    <property type="entry name" value="BLL2462 PROTEIN"/>
    <property type="match status" value="1"/>
</dbReference>
<feature type="transmembrane region" description="Helical" evidence="1">
    <location>
        <begin position="6"/>
        <end position="28"/>
    </location>
</feature>